<comment type="catalytic activity">
    <reaction evidence="1">
        <text>Hydrolyzes single-stranded DNA or mismatched double-stranded DNA and polynucleotides, releasing free uracil.</text>
        <dbReference type="EC" id="3.2.2.27"/>
    </reaction>
</comment>
<dbReference type="InterPro" id="IPR005273">
    <property type="entry name" value="Ura-DNA_glyco_family4"/>
</dbReference>
<keyword evidence="5" id="KW-0004">4Fe-4S</keyword>
<keyword evidence="8" id="KW-0378">Hydrolase</keyword>
<dbReference type="AlphaFoldDB" id="A0A420WC97"/>
<keyword evidence="7" id="KW-0227">DNA damage</keyword>
<evidence type="ECO:0000256" key="11">
    <source>
        <dbReference type="ARBA" id="ARBA00023204"/>
    </source>
</evidence>
<evidence type="ECO:0000256" key="4">
    <source>
        <dbReference type="ARBA" id="ARBA00019403"/>
    </source>
</evidence>
<dbReference type="GO" id="GO:0004844">
    <property type="term" value="F:uracil DNA N-glycosylase activity"/>
    <property type="evidence" value="ECO:0007669"/>
    <property type="project" value="UniProtKB-EC"/>
</dbReference>
<evidence type="ECO:0000259" key="13">
    <source>
        <dbReference type="SMART" id="SM00986"/>
    </source>
</evidence>
<evidence type="ECO:0000256" key="8">
    <source>
        <dbReference type="ARBA" id="ARBA00022801"/>
    </source>
</evidence>
<dbReference type="SUPFAM" id="SSF52141">
    <property type="entry name" value="Uracil-DNA glycosylase-like"/>
    <property type="match status" value="1"/>
</dbReference>
<evidence type="ECO:0000313" key="15">
    <source>
        <dbReference type="Proteomes" id="UP000277424"/>
    </source>
</evidence>
<dbReference type="PANTHER" id="PTHR33693">
    <property type="entry name" value="TYPE-5 URACIL-DNA GLYCOSYLASE"/>
    <property type="match status" value="1"/>
</dbReference>
<protein>
    <recommendedName>
        <fullName evidence="4">Type-4 uracil-DNA glycosylase</fullName>
        <ecNumber evidence="3">3.2.2.27</ecNumber>
    </recommendedName>
</protein>
<dbReference type="NCBIfam" id="TIGR00758">
    <property type="entry name" value="UDG_fam4"/>
    <property type="match status" value="1"/>
</dbReference>
<evidence type="ECO:0000256" key="5">
    <source>
        <dbReference type="ARBA" id="ARBA00022485"/>
    </source>
</evidence>
<name>A0A420WC97_9PROT</name>
<dbReference type="Gene3D" id="3.40.470.10">
    <property type="entry name" value="Uracil-DNA glycosylase-like domain"/>
    <property type="match status" value="1"/>
</dbReference>
<dbReference type="Proteomes" id="UP000277424">
    <property type="component" value="Unassembled WGS sequence"/>
</dbReference>
<dbReference type="SMART" id="SM00987">
    <property type="entry name" value="UreE_C"/>
    <property type="match status" value="1"/>
</dbReference>
<dbReference type="InterPro" id="IPR051536">
    <property type="entry name" value="UDG_Type-4/5"/>
</dbReference>
<dbReference type="GO" id="GO:0006281">
    <property type="term" value="P:DNA repair"/>
    <property type="evidence" value="ECO:0007669"/>
    <property type="project" value="UniProtKB-KW"/>
</dbReference>
<organism evidence="14 15">
    <name type="scientific">Oceanibaculum indicum</name>
    <dbReference type="NCBI Taxonomy" id="526216"/>
    <lineage>
        <taxon>Bacteria</taxon>
        <taxon>Pseudomonadati</taxon>
        <taxon>Pseudomonadota</taxon>
        <taxon>Alphaproteobacteria</taxon>
        <taxon>Rhodospirillales</taxon>
        <taxon>Oceanibaculaceae</taxon>
        <taxon>Oceanibaculum</taxon>
    </lineage>
</organism>
<evidence type="ECO:0000256" key="12">
    <source>
        <dbReference type="SAM" id="MobiDB-lite"/>
    </source>
</evidence>
<gene>
    <name evidence="14" type="ORF">BCL74_3077</name>
</gene>
<keyword evidence="9" id="KW-0408">Iron</keyword>
<evidence type="ECO:0000313" key="14">
    <source>
        <dbReference type="EMBL" id="RKQ68596.1"/>
    </source>
</evidence>
<dbReference type="CDD" id="cd10030">
    <property type="entry name" value="UDG-F4_TTUDGA_SPO1dp_like"/>
    <property type="match status" value="1"/>
</dbReference>
<sequence length="287" mass="30811">MAIAMPEPQFSNPIRLLQWYAEAGIDEAIEDQPIDRYAVAARQQSAAAMPAPMAARTPPIPPSPSRPIAAPAAASGAAFTGADDARRQAAAAGSLEALRDALAAFEGCALKQTAMNLVFADGNPSAPVMFIGEAPGRDEDRKGLPFVGRSGQLLDRMLAAIGLDRHAESADKAAYIANILPWRPPGDRTPTAAEIAACLPFIERHIALVKPRYVVLLGGTAAKSLLNRSEGIMRLRGRWYEHPVEGLDQPVSCLATYHPAFLLRSPKEKRSAWRDFLELKSKLGTSV</sequence>
<dbReference type="OrthoDB" id="5290748at2"/>
<comment type="caution">
    <text evidence="14">The sequence shown here is derived from an EMBL/GenBank/DDBJ whole genome shotgun (WGS) entry which is preliminary data.</text>
</comment>
<dbReference type="InterPro" id="IPR036895">
    <property type="entry name" value="Uracil-DNA_glycosylase-like_sf"/>
</dbReference>
<dbReference type="GO" id="GO:0046872">
    <property type="term" value="F:metal ion binding"/>
    <property type="evidence" value="ECO:0007669"/>
    <property type="project" value="UniProtKB-KW"/>
</dbReference>
<dbReference type="PANTHER" id="PTHR33693:SF1">
    <property type="entry name" value="TYPE-4 URACIL-DNA GLYCOSYLASE"/>
    <property type="match status" value="1"/>
</dbReference>
<evidence type="ECO:0000256" key="10">
    <source>
        <dbReference type="ARBA" id="ARBA00023014"/>
    </source>
</evidence>
<evidence type="ECO:0000256" key="2">
    <source>
        <dbReference type="ARBA" id="ARBA00006521"/>
    </source>
</evidence>
<keyword evidence="10" id="KW-0411">Iron-sulfur</keyword>
<dbReference type="InterPro" id="IPR005122">
    <property type="entry name" value="Uracil-DNA_glycosylase-like"/>
</dbReference>
<dbReference type="GO" id="GO:0051539">
    <property type="term" value="F:4 iron, 4 sulfur cluster binding"/>
    <property type="evidence" value="ECO:0007669"/>
    <property type="project" value="UniProtKB-KW"/>
</dbReference>
<dbReference type="SMART" id="SM00986">
    <property type="entry name" value="UDG"/>
    <property type="match status" value="1"/>
</dbReference>
<dbReference type="EC" id="3.2.2.27" evidence="3"/>
<evidence type="ECO:0000256" key="3">
    <source>
        <dbReference type="ARBA" id="ARBA00012030"/>
    </source>
</evidence>
<keyword evidence="6" id="KW-0479">Metal-binding</keyword>
<comment type="similarity">
    <text evidence="2">Belongs to the uracil-DNA glycosylase (UDG) superfamily. Type 4 (UDGa) family.</text>
</comment>
<feature type="domain" description="Uracil-DNA glycosylase-like" evidence="13">
    <location>
        <begin position="119"/>
        <end position="277"/>
    </location>
</feature>
<evidence type="ECO:0000256" key="6">
    <source>
        <dbReference type="ARBA" id="ARBA00022723"/>
    </source>
</evidence>
<dbReference type="EMBL" id="RBIG01000003">
    <property type="protein sequence ID" value="RKQ68596.1"/>
    <property type="molecule type" value="Genomic_DNA"/>
</dbReference>
<evidence type="ECO:0000256" key="1">
    <source>
        <dbReference type="ARBA" id="ARBA00001400"/>
    </source>
</evidence>
<evidence type="ECO:0000256" key="7">
    <source>
        <dbReference type="ARBA" id="ARBA00022763"/>
    </source>
</evidence>
<keyword evidence="11" id="KW-0234">DNA repair</keyword>
<dbReference type="Pfam" id="PF03167">
    <property type="entry name" value="UDG"/>
    <property type="match status" value="1"/>
</dbReference>
<evidence type="ECO:0000256" key="9">
    <source>
        <dbReference type="ARBA" id="ARBA00023004"/>
    </source>
</evidence>
<feature type="region of interest" description="Disordered" evidence="12">
    <location>
        <begin position="49"/>
        <end position="74"/>
    </location>
</feature>
<reference evidence="14 15" key="1">
    <citation type="submission" date="2018-10" db="EMBL/GenBank/DDBJ databases">
        <title>Comparative analysis of microorganisms from saline springs in Andes Mountain Range, Colombia.</title>
        <authorList>
            <person name="Rubin E."/>
        </authorList>
    </citation>
    <scope>NUCLEOTIDE SEQUENCE [LARGE SCALE GENOMIC DNA]</scope>
    <source>
        <strain evidence="14 15">USBA 36</strain>
    </source>
</reference>
<accession>A0A420WC97</accession>
<proteinExistence type="inferred from homology"/>